<dbReference type="EMBL" id="VIVR01000001">
    <property type="protein sequence ID" value="TWE18761.1"/>
    <property type="molecule type" value="Genomic_DNA"/>
</dbReference>
<keyword evidence="2" id="KW-0472">Membrane</keyword>
<dbReference type="AlphaFoldDB" id="A0A561ET62"/>
<gene>
    <name evidence="3" type="ORF">FB465_3850</name>
</gene>
<evidence type="ECO:0000313" key="3">
    <source>
        <dbReference type="EMBL" id="TWE18761.1"/>
    </source>
</evidence>
<accession>A0A561ET62</accession>
<reference evidence="3 4" key="1">
    <citation type="submission" date="2019-06" db="EMBL/GenBank/DDBJ databases">
        <title>Sequencing the genomes of 1000 actinobacteria strains.</title>
        <authorList>
            <person name="Klenk H.-P."/>
        </authorList>
    </citation>
    <scope>NUCLEOTIDE SEQUENCE [LARGE SCALE GENOMIC DNA]</scope>
    <source>
        <strain evidence="3 4">DSM 41649</strain>
    </source>
</reference>
<evidence type="ECO:0000256" key="1">
    <source>
        <dbReference type="SAM" id="MobiDB-lite"/>
    </source>
</evidence>
<evidence type="ECO:0000256" key="2">
    <source>
        <dbReference type="SAM" id="Phobius"/>
    </source>
</evidence>
<name>A0A561ET62_9ACTN</name>
<keyword evidence="2" id="KW-1133">Transmembrane helix</keyword>
<keyword evidence="4" id="KW-1185">Reference proteome</keyword>
<feature type="compositionally biased region" description="Pro residues" evidence="1">
    <location>
        <begin position="8"/>
        <end position="21"/>
    </location>
</feature>
<evidence type="ECO:0000313" key="4">
    <source>
        <dbReference type="Proteomes" id="UP000318416"/>
    </source>
</evidence>
<feature type="compositionally biased region" description="Low complexity" evidence="1">
    <location>
        <begin position="22"/>
        <end position="37"/>
    </location>
</feature>
<dbReference type="OrthoDB" id="3852193at2"/>
<protein>
    <submittedName>
        <fullName evidence="3">Uncharacterized protein</fullName>
    </submittedName>
</protein>
<comment type="caution">
    <text evidence="3">The sequence shown here is derived from an EMBL/GenBank/DDBJ whole genome shotgun (WGS) entry which is preliminary data.</text>
</comment>
<feature type="region of interest" description="Disordered" evidence="1">
    <location>
        <begin position="1"/>
        <end position="53"/>
    </location>
</feature>
<keyword evidence="2" id="KW-0812">Transmembrane</keyword>
<organism evidence="3 4">
    <name type="scientific">Kitasatospora atroaurantiaca</name>
    <dbReference type="NCBI Taxonomy" id="285545"/>
    <lineage>
        <taxon>Bacteria</taxon>
        <taxon>Bacillati</taxon>
        <taxon>Actinomycetota</taxon>
        <taxon>Actinomycetes</taxon>
        <taxon>Kitasatosporales</taxon>
        <taxon>Streptomycetaceae</taxon>
        <taxon>Kitasatospora</taxon>
    </lineage>
</organism>
<sequence length="281" mass="30354">MTTETAEPPAPEPQQPEPAEPTQPTEPVETAETAAAEPSEESDELSNEPAARRRPRTALLLVGALLLGPLVGAATGYAIQAGRPPTALPSLKVDPPKYPATVLDPKVVADAAPKPLNIDGDLRKLLISKPGDATDWDNYGRGDGSGWLSIGEKALSYGGSDKMFKNFLSAGFRRDAIVSWSKGETHYRVELIQYDSDHASSAVSASVNSTGDPKPLDGTASGFYSTPSQQWTYDETTEKYYYGLAMARRGDVVMRISVYSPSQVNADELKDIAKRQWERLV</sequence>
<dbReference type="Proteomes" id="UP000318416">
    <property type="component" value="Unassembled WGS sequence"/>
</dbReference>
<dbReference type="RefSeq" id="WP_145792173.1">
    <property type="nucleotide sequence ID" value="NZ_BAAABR010000031.1"/>
</dbReference>
<feature type="transmembrane region" description="Helical" evidence="2">
    <location>
        <begin position="58"/>
        <end position="79"/>
    </location>
</feature>
<proteinExistence type="predicted"/>